<dbReference type="AlphaFoldDB" id="A0A939PDE7"/>
<dbReference type="InterPro" id="IPR035952">
    <property type="entry name" value="Rhomboid-like_sf"/>
</dbReference>
<keyword evidence="4 6" id="KW-1133">Transmembrane helix</keyword>
<feature type="transmembrane region" description="Helical" evidence="6">
    <location>
        <begin position="366"/>
        <end position="387"/>
    </location>
</feature>
<feature type="transmembrane region" description="Helical" evidence="6">
    <location>
        <begin position="146"/>
        <end position="166"/>
    </location>
</feature>
<proteinExistence type="predicted"/>
<evidence type="ECO:0000259" key="7">
    <source>
        <dbReference type="Pfam" id="PF09924"/>
    </source>
</evidence>
<dbReference type="InterPro" id="IPR016181">
    <property type="entry name" value="Acyl_CoA_acyltransferase"/>
</dbReference>
<keyword evidence="3 6" id="KW-0812">Transmembrane</keyword>
<evidence type="ECO:0000313" key="9">
    <source>
        <dbReference type="Proteomes" id="UP000669179"/>
    </source>
</evidence>
<dbReference type="Proteomes" id="UP000669179">
    <property type="component" value="Unassembled WGS sequence"/>
</dbReference>
<dbReference type="GO" id="GO:0005886">
    <property type="term" value="C:plasma membrane"/>
    <property type="evidence" value="ECO:0007669"/>
    <property type="project" value="UniProtKB-SubCell"/>
</dbReference>
<feature type="transmembrane region" description="Helical" evidence="6">
    <location>
        <begin position="327"/>
        <end position="346"/>
    </location>
</feature>
<dbReference type="RefSeq" id="WP_208258673.1">
    <property type="nucleotide sequence ID" value="NZ_JAGEOJ010000011.1"/>
</dbReference>
<organism evidence="8 9">
    <name type="scientific">Actinomadura barringtoniae</name>
    <dbReference type="NCBI Taxonomy" id="1427535"/>
    <lineage>
        <taxon>Bacteria</taxon>
        <taxon>Bacillati</taxon>
        <taxon>Actinomycetota</taxon>
        <taxon>Actinomycetes</taxon>
        <taxon>Streptosporangiales</taxon>
        <taxon>Thermomonosporaceae</taxon>
        <taxon>Actinomadura</taxon>
    </lineage>
</organism>
<dbReference type="InterPro" id="IPR024320">
    <property type="entry name" value="LPG_synthase_C"/>
</dbReference>
<feature type="transmembrane region" description="Helical" evidence="6">
    <location>
        <begin position="195"/>
        <end position="214"/>
    </location>
</feature>
<evidence type="ECO:0000256" key="4">
    <source>
        <dbReference type="ARBA" id="ARBA00022989"/>
    </source>
</evidence>
<name>A0A939PDE7_9ACTN</name>
<protein>
    <submittedName>
        <fullName evidence="8">DUF2156 domain-containing protein</fullName>
    </submittedName>
</protein>
<feature type="transmembrane region" description="Helical" evidence="6">
    <location>
        <begin position="108"/>
        <end position="126"/>
    </location>
</feature>
<dbReference type="SUPFAM" id="SSF144091">
    <property type="entry name" value="Rhomboid-like"/>
    <property type="match status" value="1"/>
</dbReference>
<evidence type="ECO:0000256" key="2">
    <source>
        <dbReference type="ARBA" id="ARBA00022475"/>
    </source>
</evidence>
<comment type="caution">
    <text evidence="8">The sequence shown here is derived from an EMBL/GenBank/DDBJ whole genome shotgun (WGS) entry which is preliminary data.</text>
</comment>
<evidence type="ECO:0000256" key="5">
    <source>
        <dbReference type="ARBA" id="ARBA00023136"/>
    </source>
</evidence>
<feature type="transmembrane region" description="Helical" evidence="6">
    <location>
        <begin position="298"/>
        <end position="318"/>
    </location>
</feature>
<dbReference type="Pfam" id="PF20401">
    <property type="entry name" value="Rhomboid_2"/>
    <property type="match status" value="1"/>
</dbReference>
<feature type="transmembrane region" description="Helical" evidence="6">
    <location>
        <begin position="173"/>
        <end position="189"/>
    </location>
</feature>
<dbReference type="EMBL" id="JAGEOJ010000011">
    <property type="protein sequence ID" value="MBO2450792.1"/>
    <property type="molecule type" value="Genomic_DNA"/>
</dbReference>
<keyword evidence="2" id="KW-1003">Cell membrane</keyword>
<dbReference type="InterPro" id="IPR051211">
    <property type="entry name" value="PG_lysyltransferase"/>
</dbReference>
<dbReference type="SUPFAM" id="SSF55729">
    <property type="entry name" value="Acyl-CoA N-acyltransferases (Nat)"/>
    <property type="match status" value="1"/>
</dbReference>
<dbReference type="GO" id="GO:0016755">
    <property type="term" value="F:aminoacyltransferase activity"/>
    <property type="evidence" value="ECO:0007669"/>
    <property type="project" value="TreeGrafter"/>
</dbReference>
<evidence type="ECO:0000256" key="3">
    <source>
        <dbReference type="ARBA" id="ARBA00022692"/>
    </source>
</evidence>
<feature type="transmembrane region" description="Helical" evidence="6">
    <location>
        <begin position="234"/>
        <end position="253"/>
    </location>
</feature>
<dbReference type="Pfam" id="PF09924">
    <property type="entry name" value="LPG_synthase_C"/>
    <property type="match status" value="1"/>
</dbReference>
<feature type="transmembrane region" description="Helical" evidence="6">
    <location>
        <begin position="407"/>
        <end position="426"/>
    </location>
</feature>
<feature type="transmembrane region" description="Helical" evidence="6">
    <location>
        <begin position="470"/>
        <end position="491"/>
    </location>
</feature>
<dbReference type="Gene3D" id="1.20.1540.10">
    <property type="entry name" value="Rhomboid-like"/>
    <property type="match status" value="1"/>
</dbReference>
<feature type="transmembrane region" description="Helical" evidence="6">
    <location>
        <begin position="26"/>
        <end position="48"/>
    </location>
</feature>
<dbReference type="InterPro" id="IPR046862">
    <property type="entry name" value="Rhomboid_2"/>
</dbReference>
<evidence type="ECO:0000256" key="6">
    <source>
        <dbReference type="SAM" id="Phobius"/>
    </source>
</evidence>
<dbReference type="GO" id="GO:0055091">
    <property type="term" value="P:phospholipid homeostasis"/>
    <property type="evidence" value="ECO:0007669"/>
    <property type="project" value="TreeGrafter"/>
</dbReference>
<dbReference type="PANTHER" id="PTHR34697:SF2">
    <property type="entry name" value="PHOSPHATIDYLGLYCEROL LYSYLTRANSFERASE"/>
    <property type="match status" value="1"/>
</dbReference>
<evidence type="ECO:0000256" key="1">
    <source>
        <dbReference type="ARBA" id="ARBA00004651"/>
    </source>
</evidence>
<keyword evidence="9" id="KW-1185">Reference proteome</keyword>
<sequence length="841" mass="91165">MGVRMNHWSTVTGTVRAVRRLRHSPVTLVYVAALWILALATGSVLHGPSQGLLNEIGGGLPALSDGRWWTVLTSGLWASSLWSYLAKTVLILILVAPAERRIGAARTTLILVVSQVGGSLLGTGIIKLGDLAGEPWLSSIAGELDVGPATGAVGVGLALTCTMTTMWRRRIRLFLLVGIFITMLYIGHVQEVVRVAGGLVGLCAGLLMFGRGGAAASAGGRGTRWRASHHETRILVALAVAASALGAIVAAFSQEPNGPLEPLSFLVAATGPDPDTLKEACGSGGSAGDCRAVHAEQLYGGLATFLALVPALLLMVLADGLRRGRRFAWRLALIVHLALLGLAGWLFTEAVTDPSFDWSDTASNVWYFVTAAEALLPWAAILALLLFTRRHFDQRADRSSWLRLTELVGGSFFIVAYIYVHLAYMIQDYFRPEPALTDLIADLPTRFLAPAYLDLLPTRFLPHGDVAKLLYVYLFMVFWVVALAGLLAFFWRGRTVSQTGAAERSRRILTSGSGSTLSYMTTWPGNRYWFSEGGGAAVAYREIGGVAVTLGDPYGQDAARIQAVRDFADFCSQRGVTPCFYSVTPRVTAEVEPLGWNAVQVAEDTVVPLPDLAFKGKKWQDVRTALNKAGKAGIKAEWWTYQDAPLGIVHQINAISEEWVADKGLPEMGFTLGGLDELKDRDVRCLVAVDADGDVHGVTSWMPVYKDGKTVGWTLDFMRRRTDEAFRGVMEFLIASAALTLKDEGAEFLSLSGAPLARLDRGDQPGALQRLLDLTGRWLEPVYGFRSLFAFKAKFQPEYQPLYMAYPDPAALPAIANAIGRAYVPDLTAGQAIRLLQKLRD</sequence>
<dbReference type="PANTHER" id="PTHR34697">
    <property type="entry name" value="PHOSPHATIDYLGLYCEROL LYSYLTRANSFERASE"/>
    <property type="match status" value="1"/>
</dbReference>
<accession>A0A939PDE7</accession>
<feature type="transmembrane region" description="Helical" evidence="6">
    <location>
        <begin position="68"/>
        <end position="96"/>
    </location>
</feature>
<feature type="domain" description="Phosphatidylglycerol lysyltransferase C-terminal" evidence="7">
    <location>
        <begin position="506"/>
        <end position="806"/>
    </location>
</feature>
<comment type="subcellular location">
    <subcellularLocation>
        <location evidence="1">Cell membrane</location>
        <topology evidence="1">Multi-pass membrane protein</topology>
    </subcellularLocation>
</comment>
<reference evidence="8" key="1">
    <citation type="submission" date="2021-03" db="EMBL/GenBank/DDBJ databases">
        <authorList>
            <person name="Kanchanasin P."/>
            <person name="Saeng-In P."/>
            <person name="Phongsopitanun W."/>
            <person name="Yuki M."/>
            <person name="Kudo T."/>
            <person name="Ohkuma M."/>
            <person name="Tanasupawat S."/>
        </authorList>
    </citation>
    <scope>NUCLEOTIDE SEQUENCE</scope>
    <source>
        <strain evidence="8">GKU 128</strain>
    </source>
</reference>
<keyword evidence="5 6" id="KW-0472">Membrane</keyword>
<gene>
    <name evidence="8" type="ORF">J4573_27085</name>
</gene>
<evidence type="ECO:0000313" key="8">
    <source>
        <dbReference type="EMBL" id="MBO2450792.1"/>
    </source>
</evidence>